<gene>
    <name evidence="2" type="ORF">RJ640_026056</name>
</gene>
<dbReference type="Gene3D" id="3.30.530.20">
    <property type="match status" value="1"/>
</dbReference>
<sequence length="102" mass="11575">MEILTSHKTSDGKQKVAEEIIEAVDEEKQSVTYKVIGGDLMELYKTFGITVHVDTNGEDNLVTWTFDYEKLNAGIEDPDTLMDFCLNVTKDIETHHILQQKA</sequence>
<evidence type="ECO:0000313" key="2">
    <source>
        <dbReference type="EMBL" id="KAK2971339.1"/>
    </source>
</evidence>
<evidence type="ECO:0000259" key="1">
    <source>
        <dbReference type="SMART" id="SM01037"/>
    </source>
</evidence>
<dbReference type="PANTHER" id="PTHR31907">
    <property type="entry name" value="MLP-LIKE PROTEIN 423"/>
    <property type="match status" value="1"/>
</dbReference>
<organism evidence="2 3">
    <name type="scientific">Escallonia rubra</name>
    <dbReference type="NCBI Taxonomy" id="112253"/>
    <lineage>
        <taxon>Eukaryota</taxon>
        <taxon>Viridiplantae</taxon>
        <taxon>Streptophyta</taxon>
        <taxon>Embryophyta</taxon>
        <taxon>Tracheophyta</taxon>
        <taxon>Spermatophyta</taxon>
        <taxon>Magnoliopsida</taxon>
        <taxon>eudicotyledons</taxon>
        <taxon>Gunneridae</taxon>
        <taxon>Pentapetalae</taxon>
        <taxon>asterids</taxon>
        <taxon>campanulids</taxon>
        <taxon>Escalloniales</taxon>
        <taxon>Escalloniaceae</taxon>
        <taxon>Escallonia</taxon>
    </lineage>
</organism>
<name>A0AA88U4Y4_9ASTE</name>
<dbReference type="AlphaFoldDB" id="A0AA88U4Y4"/>
<dbReference type="SUPFAM" id="SSF55961">
    <property type="entry name" value="Bet v1-like"/>
    <property type="match status" value="1"/>
</dbReference>
<accession>A0AA88U4Y4</accession>
<dbReference type="Pfam" id="PF00407">
    <property type="entry name" value="Bet_v_1"/>
    <property type="match status" value="1"/>
</dbReference>
<comment type="caution">
    <text evidence="2">The sequence shown here is derived from an EMBL/GenBank/DDBJ whole genome shotgun (WGS) entry which is preliminary data.</text>
</comment>
<proteinExistence type="predicted"/>
<keyword evidence="3" id="KW-1185">Reference proteome</keyword>
<reference evidence="2" key="1">
    <citation type="submission" date="2022-12" db="EMBL/GenBank/DDBJ databases">
        <title>Draft genome assemblies for two species of Escallonia (Escalloniales).</title>
        <authorList>
            <person name="Chanderbali A."/>
            <person name="Dervinis C."/>
            <person name="Anghel I."/>
            <person name="Soltis D."/>
            <person name="Soltis P."/>
            <person name="Zapata F."/>
        </authorList>
    </citation>
    <scope>NUCLEOTIDE SEQUENCE</scope>
    <source>
        <strain evidence="2">UCBG92.1500</strain>
        <tissue evidence="2">Leaf</tissue>
    </source>
</reference>
<protein>
    <recommendedName>
        <fullName evidence="1">Bet v I/Major latex protein domain-containing protein</fullName>
    </recommendedName>
</protein>
<dbReference type="GO" id="GO:0006952">
    <property type="term" value="P:defense response"/>
    <property type="evidence" value="ECO:0007669"/>
    <property type="project" value="InterPro"/>
</dbReference>
<feature type="domain" description="Bet v I/Major latex protein" evidence="1">
    <location>
        <begin position="2"/>
        <end position="100"/>
    </location>
</feature>
<dbReference type="InterPro" id="IPR023393">
    <property type="entry name" value="START-like_dom_sf"/>
</dbReference>
<evidence type="ECO:0000313" key="3">
    <source>
        <dbReference type="Proteomes" id="UP001187471"/>
    </source>
</evidence>
<dbReference type="Proteomes" id="UP001187471">
    <property type="component" value="Unassembled WGS sequence"/>
</dbReference>
<dbReference type="InterPro" id="IPR000916">
    <property type="entry name" value="Bet_v_I/MLP"/>
</dbReference>
<dbReference type="EMBL" id="JAVXUO010002589">
    <property type="protein sequence ID" value="KAK2971339.1"/>
    <property type="molecule type" value="Genomic_DNA"/>
</dbReference>
<dbReference type="SMART" id="SM01037">
    <property type="entry name" value="Bet_v_1"/>
    <property type="match status" value="1"/>
</dbReference>
<dbReference type="InterPro" id="IPR051761">
    <property type="entry name" value="MLP-like_ligand-binding"/>
</dbReference>